<protein>
    <submittedName>
        <fullName evidence="4">Iron-sulfur cluster insertion protein ErpA</fullName>
    </submittedName>
</protein>
<evidence type="ECO:0000259" key="3">
    <source>
        <dbReference type="Pfam" id="PF01521"/>
    </source>
</evidence>
<accession>A0ABX1VGF3</accession>
<name>A0ABX1VGF3_9PLAN</name>
<evidence type="ECO:0000256" key="1">
    <source>
        <dbReference type="ARBA" id="ARBA00006718"/>
    </source>
</evidence>
<dbReference type="Proteomes" id="UP000609651">
    <property type="component" value="Unassembled WGS sequence"/>
</dbReference>
<dbReference type="EMBL" id="WTPX01000053">
    <property type="protein sequence ID" value="NNJ25876.1"/>
    <property type="molecule type" value="Genomic_DNA"/>
</dbReference>
<dbReference type="InterPro" id="IPR000361">
    <property type="entry name" value="ATAP_core_dom"/>
</dbReference>
<evidence type="ECO:0000256" key="2">
    <source>
        <dbReference type="SAM" id="MobiDB-lite"/>
    </source>
</evidence>
<dbReference type="InterPro" id="IPR017870">
    <property type="entry name" value="FeS_cluster_insertion_CS"/>
</dbReference>
<gene>
    <name evidence="4" type="primary">erpA</name>
    <name evidence="4" type="ORF">LzC2_19520</name>
</gene>
<comment type="caution">
    <text evidence="4">The sequence shown here is derived from an EMBL/GenBank/DDBJ whole genome shotgun (WGS) entry which is preliminary data.</text>
</comment>
<dbReference type="InterPro" id="IPR050322">
    <property type="entry name" value="Fe-S_cluster_asmbl/transfer"/>
</dbReference>
<feature type="domain" description="Core" evidence="3">
    <location>
        <begin position="33"/>
        <end position="135"/>
    </location>
</feature>
<dbReference type="Gene3D" id="2.60.300.12">
    <property type="entry name" value="HesB-like domain"/>
    <property type="match status" value="1"/>
</dbReference>
<evidence type="ECO:0000313" key="4">
    <source>
        <dbReference type="EMBL" id="NNJ25876.1"/>
    </source>
</evidence>
<dbReference type="InterPro" id="IPR035903">
    <property type="entry name" value="HesB-like_dom_sf"/>
</dbReference>
<dbReference type="InterPro" id="IPR016092">
    <property type="entry name" value="ATAP"/>
</dbReference>
<evidence type="ECO:0000313" key="5">
    <source>
        <dbReference type="Proteomes" id="UP000609651"/>
    </source>
</evidence>
<dbReference type="PANTHER" id="PTHR10072:SF41">
    <property type="entry name" value="IRON-SULFUR CLUSTER ASSEMBLY 1 HOMOLOG, MITOCHONDRIAL"/>
    <property type="match status" value="1"/>
</dbReference>
<dbReference type="SUPFAM" id="SSF89360">
    <property type="entry name" value="HesB-like domain"/>
    <property type="match status" value="1"/>
</dbReference>
<reference evidence="4 5" key="1">
    <citation type="journal article" date="2020" name="Syst. Appl. Microbiol.">
        <title>Alienimonas chondri sp. nov., a novel planctomycete isolated from the biofilm of the red alga Chondrus crispus.</title>
        <authorList>
            <person name="Vitorino I."/>
            <person name="Albuquerque L."/>
            <person name="Wiegand S."/>
            <person name="Kallscheuer N."/>
            <person name="da Costa M.S."/>
            <person name="Lobo-da-Cunha A."/>
            <person name="Jogler C."/>
            <person name="Lage O.M."/>
        </authorList>
    </citation>
    <scope>NUCLEOTIDE SEQUENCE [LARGE SCALE GENOMIC DNA]</scope>
    <source>
        <strain evidence="4 5">LzC2</strain>
    </source>
</reference>
<comment type="similarity">
    <text evidence="1">Belongs to the HesB/IscA family.</text>
</comment>
<keyword evidence="5" id="KW-1185">Reference proteome</keyword>
<dbReference type="PANTHER" id="PTHR10072">
    <property type="entry name" value="IRON-SULFUR CLUSTER ASSEMBLY PROTEIN"/>
    <property type="match status" value="1"/>
</dbReference>
<organism evidence="4 5">
    <name type="scientific">Alienimonas chondri</name>
    <dbReference type="NCBI Taxonomy" id="2681879"/>
    <lineage>
        <taxon>Bacteria</taxon>
        <taxon>Pseudomonadati</taxon>
        <taxon>Planctomycetota</taxon>
        <taxon>Planctomycetia</taxon>
        <taxon>Planctomycetales</taxon>
        <taxon>Planctomycetaceae</taxon>
        <taxon>Alienimonas</taxon>
    </lineage>
</organism>
<dbReference type="NCBIfam" id="TIGR00049">
    <property type="entry name" value="iron-sulfur cluster assembly accessory protein"/>
    <property type="match status" value="1"/>
</dbReference>
<dbReference type="PROSITE" id="PS01152">
    <property type="entry name" value="HESB"/>
    <property type="match status" value="1"/>
</dbReference>
<dbReference type="Pfam" id="PF01521">
    <property type="entry name" value="Fe-S_biosyn"/>
    <property type="match status" value="1"/>
</dbReference>
<dbReference type="RefSeq" id="WP_171186327.1">
    <property type="nucleotide sequence ID" value="NZ_WTPX01000053.1"/>
</dbReference>
<proteinExistence type="inferred from homology"/>
<sequence>MPATAEAPPVTGESVAPESTVPAAADLPTEGCVTVTEAAVGEVRRVIEEQALPASSVLRVGVSGGGCSGFSYALGFDDSVDESKDELFVQHGMVVAVPYKCGPHLDGTVIDFYAGVEKRGFTFENPNARNTCGCGSSFSA</sequence>
<feature type="region of interest" description="Disordered" evidence="2">
    <location>
        <begin position="1"/>
        <end position="23"/>
    </location>
</feature>